<evidence type="ECO:0000256" key="13">
    <source>
        <dbReference type="SAM" id="SignalP"/>
    </source>
</evidence>
<dbReference type="CDD" id="cd03017">
    <property type="entry name" value="PRX_BCP"/>
    <property type="match status" value="1"/>
</dbReference>
<evidence type="ECO:0000256" key="9">
    <source>
        <dbReference type="ARBA" id="ARBA00032824"/>
    </source>
</evidence>
<dbReference type="Gene3D" id="3.40.30.10">
    <property type="entry name" value="Glutaredoxin"/>
    <property type="match status" value="1"/>
</dbReference>
<gene>
    <name evidence="15" type="ORF">BBP83_13120</name>
</gene>
<dbReference type="FunFam" id="3.40.30.10:FF:000007">
    <property type="entry name" value="Thioredoxin-dependent thiol peroxidase"/>
    <property type="match status" value="1"/>
</dbReference>
<dbReference type="GO" id="GO:0005737">
    <property type="term" value="C:cytoplasm"/>
    <property type="evidence" value="ECO:0007669"/>
    <property type="project" value="TreeGrafter"/>
</dbReference>
<dbReference type="InterPro" id="IPR050924">
    <property type="entry name" value="Peroxiredoxin_BCP/PrxQ"/>
</dbReference>
<dbReference type="SUPFAM" id="SSF52833">
    <property type="entry name" value="Thioredoxin-like"/>
    <property type="match status" value="1"/>
</dbReference>
<protein>
    <recommendedName>
        <fullName evidence="3">thioredoxin-dependent peroxiredoxin</fullName>
        <ecNumber evidence="3">1.11.1.24</ecNumber>
    </recommendedName>
    <alternativeName>
        <fullName evidence="9">Thioredoxin peroxidase</fullName>
    </alternativeName>
    <alternativeName>
        <fullName evidence="11">Thioredoxin-dependent peroxiredoxin Bcp</fullName>
    </alternativeName>
</protein>
<evidence type="ECO:0000256" key="12">
    <source>
        <dbReference type="ARBA" id="ARBA00049091"/>
    </source>
</evidence>
<evidence type="ECO:0000256" key="11">
    <source>
        <dbReference type="ARBA" id="ARBA00042639"/>
    </source>
</evidence>
<evidence type="ECO:0000259" key="14">
    <source>
        <dbReference type="PROSITE" id="PS51352"/>
    </source>
</evidence>
<dbReference type="GO" id="GO:0008379">
    <property type="term" value="F:thioredoxin peroxidase activity"/>
    <property type="evidence" value="ECO:0007669"/>
    <property type="project" value="TreeGrafter"/>
</dbReference>
<dbReference type="PANTHER" id="PTHR42801:SF4">
    <property type="entry name" value="AHPC_TSA FAMILY PROTEIN"/>
    <property type="match status" value="1"/>
</dbReference>
<dbReference type="Proteomes" id="UP000186553">
    <property type="component" value="Unassembled WGS sequence"/>
</dbReference>
<name>A0A1C3CT23_9GAMM</name>
<feature type="domain" description="Thioredoxin" evidence="14">
    <location>
        <begin position="38"/>
        <end position="187"/>
    </location>
</feature>
<comment type="catalytic activity">
    <reaction evidence="12">
        <text>a hydroperoxide + [thioredoxin]-dithiol = an alcohol + [thioredoxin]-disulfide + H2O</text>
        <dbReference type="Rhea" id="RHEA:62620"/>
        <dbReference type="Rhea" id="RHEA-COMP:10698"/>
        <dbReference type="Rhea" id="RHEA-COMP:10700"/>
        <dbReference type="ChEBI" id="CHEBI:15377"/>
        <dbReference type="ChEBI" id="CHEBI:29950"/>
        <dbReference type="ChEBI" id="CHEBI:30879"/>
        <dbReference type="ChEBI" id="CHEBI:35924"/>
        <dbReference type="ChEBI" id="CHEBI:50058"/>
        <dbReference type="EC" id="1.11.1.24"/>
    </reaction>
</comment>
<evidence type="ECO:0000256" key="4">
    <source>
        <dbReference type="ARBA" id="ARBA00022559"/>
    </source>
</evidence>
<evidence type="ECO:0000313" key="15">
    <source>
        <dbReference type="EMBL" id="ODA11892.1"/>
    </source>
</evidence>
<dbReference type="PANTHER" id="PTHR42801">
    <property type="entry name" value="THIOREDOXIN-DEPENDENT PEROXIDE REDUCTASE"/>
    <property type="match status" value="1"/>
</dbReference>
<dbReference type="OrthoDB" id="9812811at2"/>
<dbReference type="STRING" id="1891224.BBP83_13120"/>
<dbReference type="InterPro" id="IPR013766">
    <property type="entry name" value="Thioredoxin_domain"/>
</dbReference>
<organism evidence="15 16">
    <name type="scientific">Acinetobacter celticus</name>
    <dbReference type="NCBI Taxonomy" id="1891224"/>
    <lineage>
        <taxon>Bacteria</taxon>
        <taxon>Pseudomonadati</taxon>
        <taxon>Pseudomonadota</taxon>
        <taxon>Gammaproteobacteria</taxon>
        <taxon>Moraxellales</taxon>
        <taxon>Moraxellaceae</taxon>
        <taxon>Acinetobacter</taxon>
    </lineage>
</organism>
<keyword evidence="7" id="KW-1015">Disulfide bond</keyword>
<evidence type="ECO:0000256" key="1">
    <source>
        <dbReference type="ARBA" id="ARBA00003330"/>
    </source>
</evidence>
<dbReference type="EMBL" id="MBDL01000014">
    <property type="protein sequence ID" value="ODA11892.1"/>
    <property type="molecule type" value="Genomic_DNA"/>
</dbReference>
<dbReference type="EC" id="1.11.1.24" evidence="3"/>
<sequence>MKMKKICYLGLFALSSCFGLNTLVHAENSLFSASAQKQWVGKKAPAFKLQDQNAKWHELKQYQGKWVVLYFYPKDNSPGCTQEANQFKSLYPQFTQNNAVVLGVSLDDVASHQKFSEKLGLPFPILADNNHKLADQFGITRNLGIVKIAKRETFLIDPQGNIIYHYSSVDTQTHANQVLTDIQKFSKK</sequence>
<evidence type="ECO:0000256" key="10">
    <source>
        <dbReference type="ARBA" id="ARBA00038489"/>
    </source>
</evidence>
<keyword evidence="8" id="KW-0676">Redox-active center</keyword>
<dbReference type="GO" id="GO:0045454">
    <property type="term" value="P:cell redox homeostasis"/>
    <property type="evidence" value="ECO:0007669"/>
    <property type="project" value="TreeGrafter"/>
</dbReference>
<dbReference type="GO" id="GO:0034599">
    <property type="term" value="P:cellular response to oxidative stress"/>
    <property type="evidence" value="ECO:0007669"/>
    <property type="project" value="TreeGrafter"/>
</dbReference>
<reference evidence="15 16" key="1">
    <citation type="submission" date="2016-07" db="EMBL/GenBank/DDBJ databases">
        <title>Acinetobacter sp. ANC 4603.</title>
        <authorList>
            <person name="Radolfova-Krizova L."/>
            <person name="Nemec A."/>
        </authorList>
    </citation>
    <scope>NUCLEOTIDE SEQUENCE [LARGE SCALE GENOMIC DNA]</scope>
    <source>
        <strain evidence="15 16">ANC 4603</strain>
    </source>
</reference>
<evidence type="ECO:0000256" key="3">
    <source>
        <dbReference type="ARBA" id="ARBA00013017"/>
    </source>
</evidence>
<feature type="chain" id="PRO_5008671627" description="thioredoxin-dependent peroxiredoxin" evidence="13">
    <location>
        <begin position="27"/>
        <end position="188"/>
    </location>
</feature>
<dbReference type="AlphaFoldDB" id="A0A1C3CT23"/>
<evidence type="ECO:0000256" key="8">
    <source>
        <dbReference type="ARBA" id="ARBA00023284"/>
    </source>
</evidence>
<comment type="caution">
    <text evidence="15">The sequence shown here is derived from an EMBL/GenBank/DDBJ whole genome shotgun (WGS) entry which is preliminary data.</text>
</comment>
<evidence type="ECO:0000256" key="6">
    <source>
        <dbReference type="ARBA" id="ARBA00023002"/>
    </source>
</evidence>
<comment type="function">
    <text evidence="1">Thiol-specific peroxidase that catalyzes the reduction of hydrogen peroxide and organic hydroperoxides to water and alcohols, respectively. Plays a role in cell protection against oxidative stress by detoxifying peroxides and as sensor of hydrogen peroxide-mediated signaling events.</text>
</comment>
<dbReference type="PROSITE" id="PS51352">
    <property type="entry name" value="THIOREDOXIN_2"/>
    <property type="match status" value="1"/>
</dbReference>
<evidence type="ECO:0000256" key="2">
    <source>
        <dbReference type="ARBA" id="ARBA00011245"/>
    </source>
</evidence>
<dbReference type="PROSITE" id="PS51257">
    <property type="entry name" value="PROKAR_LIPOPROTEIN"/>
    <property type="match status" value="1"/>
</dbReference>
<evidence type="ECO:0000256" key="5">
    <source>
        <dbReference type="ARBA" id="ARBA00022862"/>
    </source>
</evidence>
<accession>A0A1C3CT23</accession>
<comment type="similarity">
    <text evidence="10">Belongs to the peroxiredoxin family. BCP/PrxQ subfamily.</text>
</comment>
<evidence type="ECO:0000256" key="7">
    <source>
        <dbReference type="ARBA" id="ARBA00023157"/>
    </source>
</evidence>
<evidence type="ECO:0000313" key="16">
    <source>
        <dbReference type="Proteomes" id="UP000186553"/>
    </source>
</evidence>
<comment type="subunit">
    <text evidence="2">Monomer.</text>
</comment>
<feature type="signal peptide" evidence="13">
    <location>
        <begin position="1"/>
        <end position="26"/>
    </location>
</feature>
<dbReference type="Pfam" id="PF00578">
    <property type="entry name" value="AhpC-TSA"/>
    <property type="match status" value="1"/>
</dbReference>
<keyword evidence="4" id="KW-0575">Peroxidase</keyword>
<keyword evidence="5" id="KW-0049">Antioxidant</keyword>
<proteinExistence type="inferred from homology"/>
<dbReference type="InterPro" id="IPR000866">
    <property type="entry name" value="AhpC/TSA"/>
</dbReference>
<dbReference type="InterPro" id="IPR036249">
    <property type="entry name" value="Thioredoxin-like_sf"/>
</dbReference>
<keyword evidence="16" id="KW-1185">Reference proteome</keyword>
<keyword evidence="13" id="KW-0732">Signal</keyword>
<keyword evidence="6" id="KW-0560">Oxidoreductase</keyword>